<keyword evidence="9" id="KW-1185">Reference proteome</keyword>
<evidence type="ECO:0000313" key="9">
    <source>
        <dbReference type="Proteomes" id="UP000249340"/>
    </source>
</evidence>
<feature type="region of interest" description="Disordered" evidence="5">
    <location>
        <begin position="30"/>
        <end position="69"/>
    </location>
</feature>
<evidence type="ECO:0000256" key="2">
    <source>
        <dbReference type="ARBA" id="ARBA00022670"/>
    </source>
</evidence>
<organism evidence="8 9">
    <name type="scientific">Peterkaempfera bronchialis</name>
    <dbReference type="NCBI Taxonomy" id="2126346"/>
    <lineage>
        <taxon>Bacteria</taxon>
        <taxon>Bacillati</taxon>
        <taxon>Actinomycetota</taxon>
        <taxon>Actinomycetes</taxon>
        <taxon>Kitasatosporales</taxon>
        <taxon>Streptomycetaceae</taxon>
        <taxon>Peterkaempfera</taxon>
    </lineage>
</organism>
<gene>
    <name evidence="8" type="ORF">C7M71_006475</name>
</gene>
<dbReference type="GO" id="GO:0008234">
    <property type="term" value="F:cysteine-type peptidase activity"/>
    <property type="evidence" value="ECO:0007669"/>
    <property type="project" value="UniProtKB-KW"/>
</dbReference>
<feature type="domain" description="NlpC/P60" evidence="7">
    <location>
        <begin position="255"/>
        <end position="369"/>
    </location>
</feature>
<evidence type="ECO:0000259" key="7">
    <source>
        <dbReference type="PROSITE" id="PS51935"/>
    </source>
</evidence>
<feature type="chain" id="PRO_5038938377" description="NlpC/P60 domain-containing protein" evidence="6">
    <location>
        <begin position="37"/>
        <end position="369"/>
    </location>
</feature>
<evidence type="ECO:0000256" key="5">
    <source>
        <dbReference type="SAM" id="MobiDB-lite"/>
    </source>
</evidence>
<keyword evidence="3" id="KW-0378">Hydrolase</keyword>
<feature type="compositionally biased region" description="Basic and acidic residues" evidence="5">
    <location>
        <begin position="59"/>
        <end position="69"/>
    </location>
</feature>
<dbReference type="InterPro" id="IPR006311">
    <property type="entry name" value="TAT_signal"/>
</dbReference>
<feature type="compositionally biased region" description="Low complexity" evidence="5">
    <location>
        <begin position="30"/>
        <end position="46"/>
    </location>
</feature>
<dbReference type="EMBL" id="CP031264">
    <property type="protein sequence ID" value="AXI77137.1"/>
    <property type="molecule type" value="Genomic_DNA"/>
</dbReference>
<sequence>MATHRRPRQPGRARATVFTAAAAAAVALTAGAAAQAAPGAPAAPSRPAERPAEQPPEQPAERPAEQDVKRQVDQLYTQAEAATERYNGARESLRRLRSESAVLQDQVARGRDALNRMLADLSQVAGAQYRSGGLDPTVQLMLSSDPASYLDRATALDRVSVRQAEVLHEVATRQRALDQRRAEAGAKLAELERVRLALAHDKQTVQQRLGRARALLSTLSVEQRARLAADDARAAHERATRGTGRIDLGDVPAPDGRAATAVAAATGALGSPYFYGATGPRAFDCSGLMYWAWSQAGVTLPRTSQGQAFAGRRVSLADARPGDLVIYYGDMHHVGMYVGGGTIIHAPYPGARVRYESARAMPIAAVVRV</sequence>
<reference evidence="9" key="1">
    <citation type="submission" date="2018-07" db="EMBL/GenBank/DDBJ databases">
        <title>Streptacidiphilus bronchialis DSM 106435 chromosome.</title>
        <authorList>
            <person name="Batra D."/>
            <person name="Gulvik C.A."/>
        </authorList>
    </citation>
    <scope>NUCLEOTIDE SEQUENCE [LARGE SCALE GENOMIC DNA]</scope>
    <source>
        <strain evidence="9">DSM 106435</strain>
    </source>
</reference>
<keyword evidence="2" id="KW-0645">Protease</keyword>
<dbReference type="InterPro" id="IPR000064">
    <property type="entry name" value="NLP_P60_dom"/>
</dbReference>
<dbReference type="PROSITE" id="PS51318">
    <property type="entry name" value="TAT"/>
    <property type="match status" value="1"/>
</dbReference>
<dbReference type="KEGG" id="stri:C7M71_006475"/>
<dbReference type="Gene3D" id="3.90.1720.10">
    <property type="entry name" value="endopeptidase domain like (from Nostoc punctiforme)"/>
    <property type="match status" value="1"/>
</dbReference>
<accession>A0A345STT2</accession>
<proteinExistence type="inferred from homology"/>
<evidence type="ECO:0000256" key="3">
    <source>
        <dbReference type="ARBA" id="ARBA00022801"/>
    </source>
</evidence>
<dbReference type="SUPFAM" id="SSF54001">
    <property type="entry name" value="Cysteine proteinases"/>
    <property type="match status" value="1"/>
</dbReference>
<dbReference type="AlphaFoldDB" id="A0A345STT2"/>
<evidence type="ECO:0000256" key="1">
    <source>
        <dbReference type="ARBA" id="ARBA00007074"/>
    </source>
</evidence>
<keyword evidence="4" id="KW-0788">Thiol protease</keyword>
<dbReference type="Proteomes" id="UP000249340">
    <property type="component" value="Chromosome"/>
</dbReference>
<dbReference type="PANTHER" id="PTHR47359">
    <property type="entry name" value="PEPTIDOGLYCAN DL-ENDOPEPTIDASE CWLO"/>
    <property type="match status" value="1"/>
</dbReference>
<dbReference type="Pfam" id="PF00877">
    <property type="entry name" value="NLPC_P60"/>
    <property type="match status" value="1"/>
</dbReference>
<evidence type="ECO:0000256" key="4">
    <source>
        <dbReference type="ARBA" id="ARBA00022807"/>
    </source>
</evidence>
<comment type="similarity">
    <text evidence="1">Belongs to the peptidase C40 family.</text>
</comment>
<dbReference type="PROSITE" id="PS51935">
    <property type="entry name" value="NLPC_P60"/>
    <property type="match status" value="1"/>
</dbReference>
<dbReference type="GO" id="GO:0006508">
    <property type="term" value="P:proteolysis"/>
    <property type="evidence" value="ECO:0007669"/>
    <property type="project" value="UniProtKB-KW"/>
</dbReference>
<feature type="signal peptide" evidence="6">
    <location>
        <begin position="1"/>
        <end position="36"/>
    </location>
</feature>
<dbReference type="OrthoDB" id="5177647at2"/>
<name>A0A345STT2_9ACTN</name>
<protein>
    <recommendedName>
        <fullName evidence="7">NlpC/P60 domain-containing protein</fullName>
    </recommendedName>
</protein>
<dbReference type="PANTHER" id="PTHR47359:SF3">
    <property type="entry name" value="NLP_P60 DOMAIN-CONTAINING PROTEIN-RELATED"/>
    <property type="match status" value="1"/>
</dbReference>
<dbReference type="InterPro" id="IPR038765">
    <property type="entry name" value="Papain-like_cys_pep_sf"/>
</dbReference>
<evidence type="ECO:0000313" key="8">
    <source>
        <dbReference type="EMBL" id="AXI77137.1"/>
    </source>
</evidence>
<evidence type="ECO:0000256" key="6">
    <source>
        <dbReference type="SAM" id="SignalP"/>
    </source>
</evidence>
<keyword evidence="6" id="KW-0732">Signal</keyword>
<dbReference type="InterPro" id="IPR051794">
    <property type="entry name" value="PG_Endopeptidase_C40"/>
</dbReference>
<dbReference type="Gene3D" id="6.10.250.3150">
    <property type="match status" value="1"/>
</dbReference>
<dbReference type="RefSeq" id="WP_111492431.1">
    <property type="nucleotide sequence ID" value="NZ_CP031264.1"/>
</dbReference>